<dbReference type="EMBL" id="GBRH01223640">
    <property type="protein sequence ID" value="JAD74255.1"/>
    <property type="molecule type" value="Transcribed_RNA"/>
</dbReference>
<name>A0A0A9CLJ5_ARUDO</name>
<protein>
    <submittedName>
        <fullName evidence="1">Uncharacterized protein</fullName>
    </submittedName>
</protein>
<organism evidence="1">
    <name type="scientific">Arundo donax</name>
    <name type="common">Giant reed</name>
    <name type="synonym">Donax arundinaceus</name>
    <dbReference type="NCBI Taxonomy" id="35708"/>
    <lineage>
        <taxon>Eukaryota</taxon>
        <taxon>Viridiplantae</taxon>
        <taxon>Streptophyta</taxon>
        <taxon>Embryophyta</taxon>
        <taxon>Tracheophyta</taxon>
        <taxon>Spermatophyta</taxon>
        <taxon>Magnoliopsida</taxon>
        <taxon>Liliopsida</taxon>
        <taxon>Poales</taxon>
        <taxon>Poaceae</taxon>
        <taxon>PACMAD clade</taxon>
        <taxon>Arundinoideae</taxon>
        <taxon>Arundineae</taxon>
        <taxon>Arundo</taxon>
    </lineage>
</organism>
<proteinExistence type="predicted"/>
<sequence length="42" mass="4762">MHRGSLLCLQAKPCTCPYLQAKPCSHHLDLCHFARSPIASYY</sequence>
<reference evidence="1" key="2">
    <citation type="journal article" date="2015" name="Data Brief">
        <title>Shoot transcriptome of the giant reed, Arundo donax.</title>
        <authorList>
            <person name="Barrero R.A."/>
            <person name="Guerrero F.D."/>
            <person name="Moolhuijzen P."/>
            <person name="Goolsby J.A."/>
            <person name="Tidwell J."/>
            <person name="Bellgard S.E."/>
            <person name="Bellgard M.I."/>
        </authorList>
    </citation>
    <scope>NUCLEOTIDE SEQUENCE</scope>
    <source>
        <tissue evidence="1">Shoot tissue taken approximately 20 cm above the soil surface</tissue>
    </source>
</reference>
<reference evidence="1" key="1">
    <citation type="submission" date="2014-09" db="EMBL/GenBank/DDBJ databases">
        <authorList>
            <person name="Magalhaes I.L.F."/>
            <person name="Oliveira U."/>
            <person name="Santos F.R."/>
            <person name="Vidigal T.H.D.A."/>
            <person name="Brescovit A.D."/>
            <person name="Santos A.J."/>
        </authorList>
    </citation>
    <scope>NUCLEOTIDE SEQUENCE</scope>
    <source>
        <tissue evidence="1">Shoot tissue taken approximately 20 cm above the soil surface</tissue>
    </source>
</reference>
<evidence type="ECO:0000313" key="1">
    <source>
        <dbReference type="EMBL" id="JAD74255.1"/>
    </source>
</evidence>
<accession>A0A0A9CLJ5</accession>
<dbReference type="AlphaFoldDB" id="A0A0A9CLJ5"/>